<dbReference type="AlphaFoldDB" id="A0A8R1EQB8"/>
<feature type="compositionally biased region" description="Pro residues" evidence="1">
    <location>
        <begin position="63"/>
        <end position="84"/>
    </location>
</feature>
<sequence length="348" mass="38237">PPPPPTSPPQLPTSPPPPIPPARITSVRSDESLEEEDRQRKETEETATFEELEAEIMRISRSPVPPPVISIPPPPPNIPIPPTPHLTAISPPSPRPTSVPPPIPSPGHSEDVNVDELIESISDSVIISSMSPPPPLPPLRESSLEEETAEKTPEDPQQASQALPVDKPEDRPKAPTPVRDSSLPPPPPPPKPETPLAIRRGRAGPIPTPQLLEMIHQEECARPSSPTVSSSSTPHSRPQSPAVPKIISIQHSFLESIICIRNKASGFMFDKEAIAHNPNHQVNLVHTKSDHFLKINHRRKLQDIMKDITIIKEIKNTPIPPSLPLTGLDYLKAIRVARKYLIYLFLFS</sequence>
<feature type="compositionally biased region" description="Pro residues" evidence="1">
    <location>
        <begin position="91"/>
        <end position="105"/>
    </location>
</feature>
<name>A0A8R1EQB8_CAEJA</name>
<feature type="compositionally biased region" description="Pro residues" evidence="1">
    <location>
        <begin position="183"/>
        <end position="193"/>
    </location>
</feature>
<feature type="compositionally biased region" description="Low complexity" evidence="1">
    <location>
        <begin position="119"/>
        <end position="130"/>
    </location>
</feature>
<proteinExistence type="predicted"/>
<dbReference type="EnsemblMetazoa" id="CJA39643a.1">
    <property type="protein sequence ID" value="CJA39643a.1"/>
    <property type="gene ID" value="WBGene00215490"/>
</dbReference>
<feature type="compositionally biased region" description="Low complexity" evidence="1">
    <location>
        <begin position="223"/>
        <end position="240"/>
    </location>
</feature>
<reference evidence="2" key="2">
    <citation type="submission" date="2022-06" db="UniProtKB">
        <authorList>
            <consortium name="EnsemblMetazoa"/>
        </authorList>
    </citation>
    <scope>IDENTIFICATION</scope>
    <source>
        <strain evidence="2">DF5081</strain>
    </source>
</reference>
<feature type="region of interest" description="Disordered" evidence="1">
    <location>
        <begin position="219"/>
        <end position="241"/>
    </location>
</feature>
<feature type="compositionally biased region" description="Acidic residues" evidence="1">
    <location>
        <begin position="45"/>
        <end position="54"/>
    </location>
</feature>
<evidence type="ECO:0000313" key="2">
    <source>
        <dbReference type="EnsemblMetazoa" id="CJA39643a.1"/>
    </source>
</evidence>
<evidence type="ECO:0000256" key="1">
    <source>
        <dbReference type="SAM" id="MobiDB-lite"/>
    </source>
</evidence>
<organism evidence="2 3">
    <name type="scientific">Caenorhabditis japonica</name>
    <dbReference type="NCBI Taxonomy" id="281687"/>
    <lineage>
        <taxon>Eukaryota</taxon>
        <taxon>Metazoa</taxon>
        <taxon>Ecdysozoa</taxon>
        <taxon>Nematoda</taxon>
        <taxon>Chromadorea</taxon>
        <taxon>Rhabditida</taxon>
        <taxon>Rhabditina</taxon>
        <taxon>Rhabditomorpha</taxon>
        <taxon>Rhabditoidea</taxon>
        <taxon>Rhabditidae</taxon>
        <taxon>Peloderinae</taxon>
        <taxon>Caenorhabditis</taxon>
    </lineage>
</organism>
<accession>A0A8R1EQB8</accession>
<keyword evidence="3" id="KW-1185">Reference proteome</keyword>
<protein>
    <submittedName>
        <fullName evidence="2">Uncharacterized protein</fullName>
    </submittedName>
</protein>
<reference evidence="3" key="1">
    <citation type="submission" date="2010-08" db="EMBL/GenBank/DDBJ databases">
        <authorList>
            <consortium name="Caenorhabditis japonica Sequencing Consortium"/>
            <person name="Wilson R.K."/>
        </authorList>
    </citation>
    <scope>NUCLEOTIDE SEQUENCE [LARGE SCALE GENOMIC DNA]</scope>
    <source>
        <strain evidence="3">DF5081</strain>
    </source>
</reference>
<feature type="compositionally biased region" description="Pro residues" evidence="1">
    <location>
        <begin position="1"/>
        <end position="21"/>
    </location>
</feature>
<evidence type="ECO:0000313" key="3">
    <source>
        <dbReference type="Proteomes" id="UP000005237"/>
    </source>
</evidence>
<feature type="region of interest" description="Disordered" evidence="1">
    <location>
        <begin position="1"/>
        <end position="207"/>
    </location>
</feature>
<dbReference type="Proteomes" id="UP000005237">
    <property type="component" value="Unassembled WGS sequence"/>
</dbReference>